<protein>
    <submittedName>
        <fullName evidence="1">Uncharacterized protein</fullName>
    </submittedName>
</protein>
<evidence type="ECO:0000313" key="1">
    <source>
        <dbReference type="EMBL" id="CAI9624105.1"/>
    </source>
</evidence>
<comment type="caution">
    <text evidence="1">The sequence shown here is derived from an EMBL/GenBank/DDBJ whole genome shotgun (WGS) entry which is preliminary data.</text>
</comment>
<name>A0ABN9HV05_9NEOB</name>
<organism evidence="1 2">
    <name type="scientific">Staurois parvus</name>
    <dbReference type="NCBI Taxonomy" id="386267"/>
    <lineage>
        <taxon>Eukaryota</taxon>
        <taxon>Metazoa</taxon>
        <taxon>Chordata</taxon>
        <taxon>Craniata</taxon>
        <taxon>Vertebrata</taxon>
        <taxon>Euteleostomi</taxon>
        <taxon>Amphibia</taxon>
        <taxon>Batrachia</taxon>
        <taxon>Anura</taxon>
        <taxon>Neobatrachia</taxon>
        <taxon>Ranoidea</taxon>
        <taxon>Ranidae</taxon>
        <taxon>Staurois</taxon>
    </lineage>
</organism>
<reference evidence="1" key="1">
    <citation type="submission" date="2023-05" db="EMBL/GenBank/DDBJ databases">
        <authorList>
            <person name="Stuckert A."/>
        </authorList>
    </citation>
    <scope>NUCLEOTIDE SEQUENCE</scope>
</reference>
<accession>A0ABN9HV05</accession>
<sequence>MGPLYRLLDLAAARPVICHGPPYQPTSHAAARPVICHGPLYRLLMLLPGPECVMGPCTASHCCCLHRHTLPCATLSGLLTLLMGSIFS</sequence>
<gene>
    <name evidence="1" type="ORF">SPARVUS_LOCUS16587609</name>
</gene>
<evidence type="ECO:0000313" key="2">
    <source>
        <dbReference type="Proteomes" id="UP001162483"/>
    </source>
</evidence>
<keyword evidence="2" id="KW-1185">Reference proteome</keyword>
<dbReference type="EMBL" id="CATNWA010021828">
    <property type="protein sequence ID" value="CAI9624105.1"/>
    <property type="molecule type" value="Genomic_DNA"/>
</dbReference>
<proteinExistence type="predicted"/>
<dbReference type="Proteomes" id="UP001162483">
    <property type="component" value="Unassembled WGS sequence"/>
</dbReference>